<keyword evidence="3 6" id="KW-0812">Transmembrane</keyword>
<organism evidence="9 10">
    <name type="scientific">Candidatus Azambacteria bacterium GW2011_GWB1_46_27</name>
    <dbReference type="NCBI Taxonomy" id="1618617"/>
    <lineage>
        <taxon>Bacteria</taxon>
        <taxon>Candidatus Azamiibacteriota</taxon>
    </lineage>
</organism>
<dbReference type="PATRIC" id="fig|1618617.3.peg.531"/>
<dbReference type="InterPro" id="IPR027417">
    <property type="entry name" value="P-loop_NTPase"/>
</dbReference>
<evidence type="ECO:0000313" key="9">
    <source>
        <dbReference type="EMBL" id="KKU34191.1"/>
    </source>
</evidence>
<dbReference type="Pfam" id="PF26449">
    <property type="entry name" value="DUF8128"/>
    <property type="match status" value="1"/>
</dbReference>
<dbReference type="InterPro" id="IPR058441">
    <property type="entry name" value="DUF8128"/>
</dbReference>
<evidence type="ECO:0000313" key="10">
    <source>
        <dbReference type="Proteomes" id="UP000034067"/>
    </source>
</evidence>
<dbReference type="PANTHER" id="PTHR37937">
    <property type="entry name" value="CONJUGATIVE TRANSFER: DNA TRANSPORT"/>
    <property type="match status" value="1"/>
</dbReference>
<proteinExistence type="predicted"/>
<keyword evidence="2" id="KW-1003">Cell membrane</keyword>
<dbReference type="InterPro" id="IPR051539">
    <property type="entry name" value="T4SS-coupling_protein"/>
</dbReference>
<feature type="domain" description="Helicase HerA central" evidence="7">
    <location>
        <begin position="407"/>
        <end position="446"/>
    </location>
</feature>
<evidence type="ECO:0000256" key="6">
    <source>
        <dbReference type="SAM" id="Phobius"/>
    </source>
</evidence>
<dbReference type="Pfam" id="PF01935">
    <property type="entry name" value="DUF87"/>
    <property type="match status" value="1"/>
</dbReference>
<dbReference type="EMBL" id="LCMJ01000041">
    <property type="protein sequence ID" value="KKU34191.1"/>
    <property type="molecule type" value="Genomic_DNA"/>
</dbReference>
<accession>A0A0G1PN69</accession>
<evidence type="ECO:0000256" key="4">
    <source>
        <dbReference type="ARBA" id="ARBA00022989"/>
    </source>
</evidence>
<evidence type="ECO:0008006" key="11">
    <source>
        <dbReference type="Google" id="ProtNLM"/>
    </source>
</evidence>
<keyword evidence="4 6" id="KW-1133">Transmembrane helix</keyword>
<gene>
    <name evidence="9" type="ORF">UX48_C0041G0002</name>
</gene>
<dbReference type="CDD" id="cd01127">
    <property type="entry name" value="TrwB_TraG_TraD_VirD4"/>
    <property type="match status" value="1"/>
</dbReference>
<keyword evidence="5 6" id="KW-0472">Membrane</keyword>
<dbReference type="Gene3D" id="3.40.50.300">
    <property type="entry name" value="P-loop containing nucleotide triphosphate hydrolases"/>
    <property type="match status" value="2"/>
</dbReference>
<evidence type="ECO:0000256" key="3">
    <source>
        <dbReference type="ARBA" id="ARBA00022692"/>
    </source>
</evidence>
<name>A0A0G1PN69_9BACT</name>
<dbReference type="GO" id="GO:0005886">
    <property type="term" value="C:plasma membrane"/>
    <property type="evidence" value="ECO:0007669"/>
    <property type="project" value="UniProtKB-SubCell"/>
</dbReference>
<dbReference type="SUPFAM" id="SSF52540">
    <property type="entry name" value="P-loop containing nucleoside triphosphate hydrolases"/>
    <property type="match status" value="1"/>
</dbReference>
<evidence type="ECO:0000259" key="8">
    <source>
        <dbReference type="Pfam" id="PF26449"/>
    </source>
</evidence>
<dbReference type="InterPro" id="IPR002789">
    <property type="entry name" value="HerA_central"/>
</dbReference>
<protein>
    <recommendedName>
        <fullName evidence="11">Type IV secretion system coupling protein TraD DNA-binding domain-containing protein</fullName>
    </recommendedName>
</protein>
<comment type="caution">
    <text evidence="9">The sequence shown here is derived from an EMBL/GenBank/DDBJ whole genome shotgun (WGS) entry which is preliminary data.</text>
</comment>
<reference evidence="9 10" key="1">
    <citation type="journal article" date="2015" name="Nature">
        <title>rRNA introns, odd ribosomes, and small enigmatic genomes across a large radiation of phyla.</title>
        <authorList>
            <person name="Brown C.T."/>
            <person name="Hug L.A."/>
            <person name="Thomas B.C."/>
            <person name="Sharon I."/>
            <person name="Castelle C.J."/>
            <person name="Singh A."/>
            <person name="Wilkins M.J."/>
            <person name="Williams K.H."/>
            <person name="Banfield J.F."/>
        </authorList>
    </citation>
    <scope>NUCLEOTIDE SEQUENCE [LARGE SCALE GENOMIC DNA]</scope>
</reference>
<dbReference type="AlphaFoldDB" id="A0A0G1PN69"/>
<evidence type="ECO:0000259" key="7">
    <source>
        <dbReference type="Pfam" id="PF01935"/>
    </source>
</evidence>
<evidence type="ECO:0000256" key="1">
    <source>
        <dbReference type="ARBA" id="ARBA00004651"/>
    </source>
</evidence>
<dbReference type="PANTHER" id="PTHR37937:SF1">
    <property type="entry name" value="CONJUGATIVE TRANSFER: DNA TRANSPORT"/>
    <property type="match status" value="1"/>
</dbReference>
<dbReference type="Proteomes" id="UP000034067">
    <property type="component" value="Unassembled WGS sequence"/>
</dbReference>
<evidence type="ECO:0000256" key="2">
    <source>
        <dbReference type="ARBA" id="ARBA00022475"/>
    </source>
</evidence>
<feature type="domain" description="DUF8128" evidence="8">
    <location>
        <begin position="64"/>
        <end position="366"/>
    </location>
</feature>
<comment type="subcellular location">
    <subcellularLocation>
        <location evidence="1">Cell membrane</location>
        <topology evidence="1">Multi-pass membrane protein</topology>
    </subcellularLocation>
</comment>
<evidence type="ECO:0000256" key="5">
    <source>
        <dbReference type="ARBA" id="ARBA00023136"/>
    </source>
</evidence>
<sequence>MIDLNQILMPLVFLLLFLIAALTIIIIIQSLRTKGALSRGLSLSLFLVTLPKSSPKAGEAQKPEKEIIGVMEQFYAGLSSVRAKGSEKFFYGAPYFALEIAVPHVGEEISFYVGAPKKLEEFVEKQIYGIFPSASVKKVEDYNIFNPYGASVGSQLSLSKNSALPLKTYLALETDPLNAVTIALSKLREEGEGGALQILLRPAGSQWKNLALKAAKEMQKGADFESALAKARGGFFRFLVESLIGAKEKKDAEPIRITPLQEQVIKAIEEKTNKVEFEVNVRLMASAANLPRAEEILKNMEGAFTQFAHPNFNNLKSARPQGRGLRNLIYQFSFRLFDDYQKIILNTEELTSVFHFPVGKIETPKVQYLKAKLASPPVNMPREGLILGKNFFRGVETVARMAPEDRRRHLYIIGQTGTGKSNFIENLVIQDIDAGHGVALLDPHGDSIEKILGLIPRERVDDVILFEPFDMERPMGLNMLEARTPAEMDFAIQEMIAIFYKLFPPEIIGPLFEHNMRNAMLTLMADPDDPGTIVEIPRIFTDEKFVRYKLQKVTDPTVRAFWEQEMAQTSPQARSELLGYLISKVGRFVENTMMRNIIGQPHSAFNFREIMDGQKILLVNLNKGKTGEVNSSLIGLILISKLQMAAFARADVPQEQRKDFYLYADEFQNFTTDSIATILSEARKYRLDLIIGHQFIAQLQEKIRDAVFGNVGSLVSFRVGVDDAEYLAKQLEPVFDANDLINLDNFNAYVKLMINGQISVPFNMITYPGRPSSPELAKSIREISRLKYGRDRAMVEREIFERSQLGKTAPPPAFDELNR</sequence>
<feature type="transmembrane region" description="Helical" evidence="6">
    <location>
        <begin position="7"/>
        <end position="28"/>
    </location>
</feature>